<proteinExistence type="inferred from homology"/>
<dbReference type="Proteomes" id="UP001576774">
    <property type="component" value="Unassembled WGS sequence"/>
</dbReference>
<evidence type="ECO:0000256" key="2">
    <source>
        <dbReference type="ARBA" id="ARBA00009773"/>
    </source>
</evidence>
<feature type="transmembrane region" description="Helical" evidence="7">
    <location>
        <begin position="52"/>
        <end position="72"/>
    </location>
</feature>
<dbReference type="RefSeq" id="WP_413268855.1">
    <property type="nucleotide sequence ID" value="NZ_JBHFNQ010000017.1"/>
</dbReference>
<evidence type="ECO:0000256" key="5">
    <source>
        <dbReference type="ARBA" id="ARBA00023136"/>
    </source>
</evidence>
<organism evidence="8 9">
    <name type="scientific">Floridaenema aerugineum BLCC-F46</name>
    <dbReference type="NCBI Taxonomy" id="3153654"/>
    <lineage>
        <taxon>Bacteria</taxon>
        <taxon>Bacillati</taxon>
        <taxon>Cyanobacteriota</taxon>
        <taxon>Cyanophyceae</taxon>
        <taxon>Oscillatoriophycideae</taxon>
        <taxon>Aerosakkonematales</taxon>
        <taxon>Aerosakkonemataceae</taxon>
        <taxon>Floridanema</taxon>
        <taxon>Floridanema aerugineum</taxon>
    </lineage>
</organism>
<feature type="compositionally biased region" description="Polar residues" evidence="6">
    <location>
        <begin position="385"/>
        <end position="403"/>
    </location>
</feature>
<feature type="transmembrane region" description="Helical" evidence="7">
    <location>
        <begin position="323"/>
        <end position="352"/>
    </location>
</feature>
<keyword evidence="3 7" id="KW-0812">Transmembrane</keyword>
<comment type="similarity">
    <text evidence="2">Belongs to the autoinducer-2 exporter (AI-2E) (TC 2.A.86) family.</text>
</comment>
<evidence type="ECO:0000256" key="4">
    <source>
        <dbReference type="ARBA" id="ARBA00022989"/>
    </source>
</evidence>
<feature type="transmembrane region" description="Helical" evidence="7">
    <location>
        <begin position="84"/>
        <end position="108"/>
    </location>
</feature>
<gene>
    <name evidence="8" type="ORF">ACE1CC_02285</name>
</gene>
<sequence>MVSSRPSPPKSKLLNWWEALTPLSRLLVIALAAPLTVLNAWAFSEIFGYFESLFVILLVASLLAFLLSYPVDWLEQRGVNRAQAAIFVFLSTVLILVAVGVTLVPLAFTQAQQLVARLPEWIDSGQRQLVMINERVDIVGLPISLDGLIGQINDRLKANLQNIAGRTLNLALNLTVLTVVRLLDVLLTIVVTFYLLLHSKDIWVSLIQWLPTRIQKPFSQTLRSSFQNYFTGQIILATCMASGLISVFLLLKVPFGLLFGLTIGLMALVPFGGSVGIGLVTFLVALRDIGLALQVLAAALIVQQIVENIIAPRVLGSVTGLNPFWVFIAILTGARIGGLLGVVLAVPTAVVIKEALTSIRSVRKADEAQQNNHTTKDNSAIIKANNDNSSLNNTKPNPTSTESVLEVKE</sequence>
<dbReference type="InterPro" id="IPR002549">
    <property type="entry name" value="AI-2E-like"/>
</dbReference>
<evidence type="ECO:0000313" key="9">
    <source>
        <dbReference type="Proteomes" id="UP001576774"/>
    </source>
</evidence>
<accession>A0ABV4X0C6</accession>
<protein>
    <submittedName>
        <fullName evidence="8">AI-2E family transporter</fullName>
    </submittedName>
</protein>
<dbReference type="PANTHER" id="PTHR21716:SF66">
    <property type="entry name" value="TRANSPORT PROTEIN SLL0063-RELATED"/>
    <property type="match status" value="1"/>
</dbReference>
<evidence type="ECO:0000256" key="3">
    <source>
        <dbReference type="ARBA" id="ARBA00022692"/>
    </source>
</evidence>
<dbReference type="EMBL" id="JBHFNQ010000017">
    <property type="protein sequence ID" value="MFB2875698.1"/>
    <property type="molecule type" value="Genomic_DNA"/>
</dbReference>
<dbReference type="Pfam" id="PF01594">
    <property type="entry name" value="AI-2E_transport"/>
    <property type="match status" value="1"/>
</dbReference>
<keyword evidence="4 7" id="KW-1133">Transmembrane helix</keyword>
<evidence type="ECO:0000256" key="7">
    <source>
        <dbReference type="SAM" id="Phobius"/>
    </source>
</evidence>
<keyword evidence="5 7" id="KW-0472">Membrane</keyword>
<name>A0ABV4X0C6_9CYAN</name>
<reference evidence="8 9" key="1">
    <citation type="submission" date="2024-09" db="EMBL/GenBank/DDBJ databases">
        <title>Floridaenema gen nov. (Aerosakkonemataceae, Aerosakkonematales ord. nov., Cyanobacteria) from benthic tropical and subtropical fresh waters, with the description of four new species.</title>
        <authorList>
            <person name="Moretto J.A."/>
            <person name="Berthold D.E."/>
            <person name="Lefler F.W."/>
            <person name="Huang I.-S."/>
            <person name="Laughinghouse H. IV."/>
        </authorList>
    </citation>
    <scope>NUCLEOTIDE SEQUENCE [LARGE SCALE GENOMIC DNA]</scope>
    <source>
        <strain evidence="8 9">BLCC-F46</strain>
    </source>
</reference>
<keyword evidence="9" id="KW-1185">Reference proteome</keyword>
<evidence type="ECO:0000313" key="8">
    <source>
        <dbReference type="EMBL" id="MFB2875698.1"/>
    </source>
</evidence>
<feature type="region of interest" description="Disordered" evidence="6">
    <location>
        <begin position="366"/>
        <end position="409"/>
    </location>
</feature>
<feature type="transmembrane region" description="Helical" evidence="7">
    <location>
        <begin position="229"/>
        <end position="251"/>
    </location>
</feature>
<dbReference type="PANTHER" id="PTHR21716">
    <property type="entry name" value="TRANSMEMBRANE PROTEIN"/>
    <property type="match status" value="1"/>
</dbReference>
<feature type="transmembrane region" description="Helical" evidence="7">
    <location>
        <begin position="257"/>
        <end position="284"/>
    </location>
</feature>
<evidence type="ECO:0000256" key="6">
    <source>
        <dbReference type="SAM" id="MobiDB-lite"/>
    </source>
</evidence>
<comment type="caution">
    <text evidence="8">The sequence shown here is derived from an EMBL/GenBank/DDBJ whole genome shotgun (WGS) entry which is preliminary data.</text>
</comment>
<evidence type="ECO:0000256" key="1">
    <source>
        <dbReference type="ARBA" id="ARBA00004141"/>
    </source>
</evidence>
<comment type="subcellular location">
    <subcellularLocation>
        <location evidence="1">Membrane</location>
        <topology evidence="1">Multi-pass membrane protein</topology>
    </subcellularLocation>
</comment>
<feature type="transmembrane region" description="Helical" evidence="7">
    <location>
        <begin position="170"/>
        <end position="197"/>
    </location>
</feature>